<dbReference type="PANTHER" id="PTHR24121">
    <property type="entry name" value="NO MECHANORECEPTOR POTENTIAL C, ISOFORM D-RELATED"/>
    <property type="match status" value="1"/>
</dbReference>
<organism evidence="1 2">
    <name type="scientific">Helianthus annuus</name>
    <name type="common">Common sunflower</name>
    <dbReference type="NCBI Taxonomy" id="4232"/>
    <lineage>
        <taxon>Eukaryota</taxon>
        <taxon>Viridiplantae</taxon>
        <taxon>Streptophyta</taxon>
        <taxon>Embryophyta</taxon>
        <taxon>Tracheophyta</taxon>
        <taxon>Spermatophyta</taxon>
        <taxon>Magnoliopsida</taxon>
        <taxon>eudicotyledons</taxon>
        <taxon>Gunneridae</taxon>
        <taxon>Pentapetalae</taxon>
        <taxon>asterids</taxon>
        <taxon>campanulids</taxon>
        <taxon>Asterales</taxon>
        <taxon>Asteraceae</taxon>
        <taxon>Asteroideae</taxon>
        <taxon>Heliantheae alliance</taxon>
        <taxon>Heliantheae</taxon>
        <taxon>Helianthus</taxon>
    </lineage>
</organism>
<dbReference type="Gene3D" id="1.25.40.20">
    <property type="entry name" value="Ankyrin repeat-containing domain"/>
    <property type="match status" value="1"/>
</dbReference>
<reference evidence="1" key="2">
    <citation type="submission" date="2020-06" db="EMBL/GenBank/DDBJ databases">
        <title>Helianthus annuus Genome sequencing and assembly Release 2.</title>
        <authorList>
            <person name="Gouzy J."/>
            <person name="Langlade N."/>
            <person name="Munos S."/>
        </authorList>
    </citation>
    <scope>NUCLEOTIDE SEQUENCE</scope>
    <source>
        <tissue evidence="1">Leaves</tissue>
    </source>
</reference>
<dbReference type="Proteomes" id="UP000215914">
    <property type="component" value="Unassembled WGS sequence"/>
</dbReference>
<sequence length="300" mass="33691">MNTASTSSGPPAIPLNQQNDTIVQIVSPVPVPPPLPPRWKPKIVSPPVLPLPPRWKPPSYLPDGPNLPRSGLFNDRWRYIAVGVSLYEAATKGDWKAAKPILDEHPDVIRFAITENYDTLLHIAASAESTNAVEEFVTKLVQLMESEDLELQNQNYNTALSLAAAAGNVKTAMIMVEKNPGLPEIPGNNRAMPLYTAALFEKPLMVRYLYDYMRRRGNYMSDDNHRSVLEKCIEADIFDVAIKIIEDRPELTYKKELLSDILITLAQKTDAFEGTKLNVVLRILMDVYAPYLFSLLHYTC</sequence>
<dbReference type="InterPro" id="IPR036770">
    <property type="entry name" value="Ankyrin_rpt-contain_sf"/>
</dbReference>
<evidence type="ECO:0000313" key="2">
    <source>
        <dbReference type="Proteomes" id="UP000215914"/>
    </source>
</evidence>
<evidence type="ECO:0000313" key="1">
    <source>
        <dbReference type="EMBL" id="KAF5806055.1"/>
    </source>
</evidence>
<reference evidence="1" key="1">
    <citation type="journal article" date="2017" name="Nature">
        <title>The sunflower genome provides insights into oil metabolism, flowering and Asterid evolution.</title>
        <authorList>
            <person name="Badouin H."/>
            <person name="Gouzy J."/>
            <person name="Grassa C.J."/>
            <person name="Murat F."/>
            <person name="Staton S.E."/>
            <person name="Cottret L."/>
            <person name="Lelandais-Briere C."/>
            <person name="Owens G.L."/>
            <person name="Carrere S."/>
            <person name="Mayjonade B."/>
            <person name="Legrand L."/>
            <person name="Gill N."/>
            <person name="Kane N.C."/>
            <person name="Bowers J.E."/>
            <person name="Hubner S."/>
            <person name="Bellec A."/>
            <person name="Berard A."/>
            <person name="Berges H."/>
            <person name="Blanchet N."/>
            <person name="Boniface M.C."/>
            <person name="Brunel D."/>
            <person name="Catrice O."/>
            <person name="Chaidir N."/>
            <person name="Claudel C."/>
            <person name="Donnadieu C."/>
            <person name="Faraut T."/>
            <person name="Fievet G."/>
            <person name="Helmstetter N."/>
            <person name="King M."/>
            <person name="Knapp S.J."/>
            <person name="Lai Z."/>
            <person name="Le Paslier M.C."/>
            <person name="Lippi Y."/>
            <person name="Lorenzon L."/>
            <person name="Mandel J.R."/>
            <person name="Marage G."/>
            <person name="Marchand G."/>
            <person name="Marquand E."/>
            <person name="Bret-Mestries E."/>
            <person name="Morien E."/>
            <person name="Nambeesan S."/>
            <person name="Nguyen T."/>
            <person name="Pegot-Espagnet P."/>
            <person name="Pouilly N."/>
            <person name="Raftis F."/>
            <person name="Sallet E."/>
            <person name="Schiex T."/>
            <person name="Thomas J."/>
            <person name="Vandecasteele C."/>
            <person name="Vares D."/>
            <person name="Vear F."/>
            <person name="Vautrin S."/>
            <person name="Crespi M."/>
            <person name="Mangin B."/>
            <person name="Burke J.M."/>
            <person name="Salse J."/>
            <person name="Munos S."/>
            <person name="Vincourt P."/>
            <person name="Rieseberg L.H."/>
            <person name="Langlade N.B."/>
        </authorList>
    </citation>
    <scope>NUCLEOTIDE SEQUENCE</scope>
    <source>
        <tissue evidence="1">Leaves</tissue>
    </source>
</reference>
<dbReference type="EMBL" id="MNCJ02000320">
    <property type="protein sequence ID" value="KAF5806055.1"/>
    <property type="molecule type" value="Genomic_DNA"/>
</dbReference>
<dbReference type="PANTHER" id="PTHR24121:SF16">
    <property type="entry name" value="NON-SPECIFIC SERINE_THREONINE PROTEIN KINASE"/>
    <property type="match status" value="1"/>
</dbReference>
<dbReference type="Gramene" id="mRNA:HanXRQr2_Chr05g0216881">
    <property type="protein sequence ID" value="mRNA:HanXRQr2_Chr05g0216881"/>
    <property type="gene ID" value="HanXRQr2_Chr05g0216881"/>
</dbReference>
<proteinExistence type="predicted"/>
<accession>A0A9K3J081</accession>
<dbReference type="AlphaFoldDB" id="A0A9K3J081"/>
<comment type="caution">
    <text evidence="1">The sequence shown here is derived from an EMBL/GenBank/DDBJ whole genome shotgun (WGS) entry which is preliminary data.</text>
</comment>
<dbReference type="SUPFAM" id="SSF48403">
    <property type="entry name" value="Ankyrin repeat"/>
    <property type="match status" value="1"/>
</dbReference>
<keyword evidence="2" id="KW-1185">Reference proteome</keyword>
<gene>
    <name evidence="1" type="ORF">HanXRQr2_Chr05g0216881</name>
</gene>
<protein>
    <submittedName>
        <fullName evidence="1">Ankyrin repeat-containing domain-containing protein</fullName>
    </submittedName>
</protein>
<name>A0A9K3J081_HELAN</name>